<keyword evidence="3 8" id="KW-0732">Signal</keyword>
<proteinExistence type="inferred from homology"/>
<dbReference type="FunFam" id="3.40.50.200:FF:000014">
    <property type="entry name" value="Proteinase K"/>
    <property type="match status" value="1"/>
</dbReference>
<feature type="active site" description="Charge relay system" evidence="6">
    <location>
        <position position="332"/>
    </location>
</feature>
<keyword evidence="5 6" id="KW-0720">Serine protease</keyword>
<dbReference type="AlphaFoldDB" id="A0A7S9KQF0"/>
<keyword evidence="4 6" id="KW-0378">Hydrolase</keyword>
<dbReference type="SUPFAM" id="SSF52743">
    <property type="entry name" value="Subtilisin-like"/>
    <property type="match status" value="1"/>
</dbReference>
<name>A0A7S9KQF0_EPIFF</name>
<feature type="domain" description="Peptidase S8/S53" evidence="9">
    <location>
        <begin position="144"/>
        <end position="345"/>
    </location>
</feature>
<feature type="active site" description="Charge relay system" evidence="6">
    <location>
        <position position="146"/>
    </location>
</feature>
<dbReference type="InterPro" id="IPR010259">
    <property type="entry name" value="S8pro/Inhibitor_I9"/>
</dbReference>
<dbReference type="PROSITE" id="PS00136">
    <property type="entry name" value="SUBTILASE_ASP"/>
    <property type="match status" value="1"/>
</dbReference>
<evidence type="ECO:0000256" key="3">
    <source>
        <dbReference type="ARBA" id="ARBA00022729"/>
    </source>
</evidence>
<evidence type="ECO:0000256" key="6">
    <source>
        <dbReference type="PROSITE-ProRule" id="PRU01240"/>
    </source>
</evidence>
<dbReference type="InterPro" id="IPR023827">
    <property type="entry name" value="Peptidase_S8_Asp-AS"/>
</dbReference>
<reference evidence="11 12" key="1">
    <citation type="journal article" date="2018" name="PLoS Genet.">
        <title>Repeat elements organise 3D genome structure and mediate transcription in the filamentous fungus Epichloe festucae.</title>
        <authorList>
            <person name="Winter D.J."/>
            <person name="Ganley A.R.D."/>
            <person name="Young C.A."/>
            <person name="Liachko I."/>
            <person name="Schardl C.L."/>
            <person name="Dupont P.Y."/>
            <person name="Berry D."/>
            <person name="Ram A."/>
            <person name="Scott B."/>
            <person name="Cox M.P."/>
        </authorList>
    </citation>
    <scope>NUCLEOTIDE SEQUENCE [LARGE SCALE GENOMIC DNA]</scope>
    <source>
        <strain evidence="11 12">Fl1</strain>
    </source>
</reference>
<evidence type="ECO:0000313" key="12">
    <source>
        <dbReference type="Proteomes" id="UP000594364"/>
    </source>
</evidence>
<dbReference type="PROSITE" id="PS00138">
    <property type="entry name" value="SUBTILASE_SER"/>
    <property type="match status" value="1"/>
</dbReference>
<dbReference type="InterPro" id="IPR036852">
    <property type="entry name" value="Peptidase_S8/S53_dom_sf"/>
</dbReference>
<feature type="active site" description="Charge relay system" evidence="6">
    <location>
        <position position="177"/>
    </location>
</feature>
<evidence type="ECO:0000256" key="1">
    <source>
        <dbReference type="ARBA" id="ARBA00011073"/>
    </source>
</evidence>
<dbReference type="Pfam" id="PF05922">
    <property type="entry name" value="Inhibitor_I9"/>
    <property type="match status" value="1"/>
</dbReference>
<dbReference type="GO" id="GO:0004252">
    <property type="term" value="F:serine-type endopeptidase activity"/>
    <property type="evidence" value="ECO:0007669"/>
    <property type="project" value="UniProtKB-UniRule"/>
</dbReference>
<dbReference type="InterPro" id="IPR037045">
    <property type="entry name" value="S8pro/Inhibitor_I9_sf"/>
</dbReference>
<evidence type="ECO:0000256" key="5">
    <source>
        <dbReference type="ARBA" id="ARBA00022825"/>
    </source>
</evidence>
<evidence type="ECO:0000259" key="9">
    <source>
        <dbReference type="Pfam" id="PF00082"/>
    </source>
</evidence>
<dbReference type="OrthoDB" id="206201at2759"/>
<keyword evidence="12" id="KW-1185">Reference proteome</keyword>
<dbReference type="Gene3D" id="3.30.70.80">
    <property type="entry name" value="Peptidase S8 propeptide/proteinase inhibitor I9"/>
    <property type="match status" value="1"/>
</dbReference>
<dbReference type="SUPFAM" id="SSF54897">
    <property type="entry name" value="Protease propeptides/inhibitors"/>
    <property type="match status" value="1"/>
</dbReference>
<organism evidence="11 12">
    <name type="scientific">Epichloe festucae (strain Fl1)</name>
    <dbReference type="NCBI Taxonomy" id="877507"/>
    <lineage>
        <taxon>Eukaryota</taxon>
        <taxon>Fungi</taxon>
        <taxon>Dikarya</taxon>
        <taxon>Ascomycota</taxon>
        <taxon>Pezizomycotina</taxon>
        <taxon>Sordariomycetes</taxon>
        <taxon>Hypocreomycetidae</taxon>
        <taxon>Hypocreales</taxon>
        <taxon>Clavicipitaceae</taxon>
        <taxon>Epichloe</taxon>
    </lineage>
</organism>
<feature type="chain" id="PRO_5034867501" description="Subtilisin-like protease" evidence="8">
    <location>
        <begin position="17"/>
        <end position="389"/>
    </location>
</feature>
<feature type="signal peptide" evidence="8">
    <location>
        <begin position="1"/>
        <end position="16"/>
    </location>
</feature>
<dbReference type="PRINTS" id="PR00723">
    <property type="entry name" value="SUBTILISIN"/>
</dbReference>
<accession>A0A7S9KQF0</accession>
<evidence type="ECO:0000256" key="4">
    <source>
        <dbReference type="ARBA" id="ARBA00022801"/>
    </source>
</evidence>
<evidence type="ECO:0008006" key="13">
    <source>
        <dbReference type="Google" id="ProtNLM"/>
    </source>
</evidence>
<dbReference type="InterPro" id="IPR023828">
    <property type="entry name" value="Peptidase_S8_Ser-AS"/>
</dbReference>
<dbReference type="PANTHER" id="PTHR43806:SF58">
    <property type="entry name" value="ALKALINE PROTEASE 1-RELATED"/>
    <property type="match status" value="1"/>
</dbReference>
<dbReference type="Proteomes" id="UP000594364">
    <property type="component" value="Chromosome 2"/>
</dbReference>
<dbReference type="CDD" id="cd04077">
    <property type="entry name" value="Peptidases_S8_PCSK9_ProteinaseK_like"/>
    <property type="match status" value="1"/>
</dbReference>
<sequence>MRPGLLFLQLLPLALAAPGARRSEPAPILAPRGAVIENKYIVKYKKTFSIASADHTLKACSAGADRVYSNIFHGFSGTLNESAIEQLRHHPDVDYIEKDAIFKMNTFVEQRDAPRGLRRVSHRKGDIGGYVYHESAGEGTCSYIIDTGVDDSHPEFEGRAQLVTSFVDGEDADGHGHGTHVAGTIGSRSYGIAKKTQLLGIKVLSDQGSGNNSAIIAGMDFAVQDARQRSCAKGVLANMSLGGRYSQSLNDAAAQMIQSGVFLAVAAGNNRQDASGYSPASEPSVCTVGSTDSSDSLSSFSNYGSVVDILAPGSDILSTWPGGSIKILSGTSMATPHIVGLAAYLAGLEGFPGAQALCKRIQSLATPGAISNVPGGTLNLLGFNGNPSG</sequence>
<comment type="similarity">
    <text evidence="1 6 7">Belongs to the peptidase S8 family.</text>
</comment>
<dbReference type="GO" id="GO:0005576">
    <property type="term" value="C:extracellular region"/>
    <property type="evidence" value="ECO:0007669"/>
    <property type="project" value="UniProtKB-ARBA"/>
</dbReference>
<dbReference type="InterPro" id="IPR050131">
    <property type="entry name" value="Peptidase_S8_subtilisin-like"/>
</dbReference>
<dbReference type="Gene3D" id="3.40.50.200">
    <property type="entry name" value="Peptidase S8/S53 domain"/>
    <property type="match status" value="1"/>
</dbReference>
<evidence type="ECO:0000313" key="11">
    <source>
        <dbReference type="EMBL" id="QPG97750.1"/>
    </source>
</evidence>
<protein>
    <recommendedName>
        <fullName evidence="13">Subtilisin-like protease</fullName>
    </recommendedName>
</protein>
<evidence type="ECO:0000256" key="8">
    <source>
        <dbReference type="SAM" id="SignalP"/>
    </source>
</evidence>
<gene>
    <name evidence="11" type="ORF">C2857_006812</name>
</gene>
<evidence type="ECO:0000256" key="7">
    <source>
        <dbReference type="RuleBase" id="RU003355"/>
    </source>
</evidence>
<dbReference type="InterPro" id="IPR000209">
    <property type="entry name" value="Peptidase_S8/S53_dom"/>
</dbReference>
<dbReference type="InterPro" id="IPR022398">
    <property type="entry name" value="Peptidase_S8_His-AS"/>
</dbReference>
<dbReference type="Pfam" id="PF00082">
    <property type="entry name" value="Peptidase_S8"/>
    <property type="match status" value="1"/>
</dbReference>
<evidence type="ECO:0000259" key="10">
    <source>
        <dbReference type="Pfam" id="PF05922"/>
    </source>
</evidence>
<keyword evidence="2 6" id="KW-0645">Protease</keyword>
<dbReference type="InterPro" id="IPR015500">
    <property type="entry name" value="Peptidase_S8_subtilisin-rel"/>
</dbReference>
<feature type="domain" description="Inhibitor I9" evidence="10">
    <location>
        <begin position="59"/>
        <end position="103"/>
    </location>
</feature>
<dbReference type="GO" id="GO:0006508">
    <property type="term" value="P:proteolysis"/>
    <property type="evidence" value="ECO:0007669"/>
    <property type="project" value="UniProtKB-KW"/>
</dbReference>
<dbReference type="PANTHER" id="PTHR43806">
    <property type="entry name" value="PEPTIDASE S8"/>
    <property type="match status" value="1"/>
</dbReference>
<dbReference type="EMBL" id="CP031386">
    <property type="protein sequence ID" value="QPG97750.1"/>
    <property type="molecule type" value="Genomic_DNA"/>
</dbReference>
<dbReference type="PROSITE" id="PS00137">
    <property type="entry name" value="SUBTILASE_HIS"/>
    <property type="match status" value="1"/>
</dbReference>
<dbReference type="InterPro" id="IPR034193">
    <property type="entry name" value="PCSK9_ProteinaseK-like"/>
</dbReference>
<dbReference type="PROSITE" id="PS51892">
    <property type="entry name" value="SUBTILASE"/>
    <property type="match status" value="1"/>
</dbReference>
<evidence type="ECO:0000256" key="2">
    <source>
        <dbReference type="ARBA" id="ARBA00022670"/>
    </source>
</evidence>